<organism evidence="1 2">
    <name type="scientific">Helicostylum pulchrum</name>
    <dbReference type="NCBI Taxonomy" id="562976"/>
    <lineage>
        <taxon>Eukaryota</taxon>
        <taxon>Fungi</taxon>
        <taxon>Fungi incertae sedis</taxon>
        <taxon>Mucoromycota</taxon>
        <taxon>Mucoromycotina</taxon>
        <taxon>Mucoromycetes</taxon>
        <taxon>Mucorales</taxon>
        <taxon>Mucorineae</taxon>
        <taxon>Mucoraceae</taxon>
        <taxon>Helicostylum</taxon>
    </lineage>
</organism>
<protein>
    <submittedName>
        <fullName evidence="1">Uncharacterized protein</fullName>
    </submittedName>
</protein>
<evidence type="ECO:0000313" key="2">
    <source>
        <dbReference type="Proteomes" id="UP001476247"/>
    </source>
</evidence>
<dbReference type="Proteomes" id="UP001476247">
    <property type="component" value="Unassembled WGS sequence"/>
</dbReference>
<sequence>MTTTKSTTETIIHGINILSLNHDYRKSQDFYKDNTSEVTVTSKTLPHINNDWLDDIDNSSDNYKHHSIIQSYLEPACPSSNHSSTTIPVVTTRSKYSAIKSRVKRVFRISKVDKQQILMQSSLPVFSTNERWTSPSIDSMCSSTTTAAATGSSRSSKTYNRNSCGLSTASFTKRSSKPVMENKVKSCLKKRVVTSYANPPARPTSVIDRKKRWSAMISPSKKRFSHMVLKRKKSTELFTDETTTITKRGIKFNKYVNVHETWSRVEYDRSSDPEAVCTRLTPNLAQLIKQELNHYKLHEMAVHDSSRINTHFFL</sequence>
<proteinExistence type="predicted"/>
<dbReference type="PANTHER" id="PTHR12751">
    <property type="entry name" value="PHOSPHATASE AND ACTIN REGULATOR PHACTR"/>
    <property type="match status" value="1"/>
</dbReference>
<name>A0ABP9XVQ8_9FUNG</name>
<dbReference type="PANTHER" id="PTHR12751:SF18">
    <property type="entry name" value="PHOSPHATASE AND ACTIN REGULATOR 1"/>
    <property type="match status" value="1"/>
</dbReference>
<keyword evidence="2" id="KW-1185">Reference proteome</keyword>
<evidence type="ECO:0000313" key="1">
    <source>
        <dbReference type="EMBL" id="GAA5798859.1"/>
    </source>
</evidence>
<comment type="caution">
    <text evidence="1">The sequence shown here is derived from an EMBL/GenBank/DDBJ whole genome shotgun (WGS) entry which is preliminary data.</text>
</comment>
<dbReference type="EMBL" id="BAABUJ010000011">
    <property type="protein sequence ID" value="GAA5798859.1"/>
    <property type="molecule type" value="Genomic_DNA"/>
</dbReference>
<accession>A0ABP9XVQ8</accession>
<gene>
    <name evidence="1" type="ORF">HPULCUR_004265</name>
</gene>
<reference evidence="1 2" key="1">
    <citation type="submission" date="2024-04" db="EMBL/GenBank/DDBJ databases">
        <title>genome sequences of Mucor flavus KT1a and Helicostylum pulchrum KT1b strains isolation_sourced from the surface of a dry-aged beef.</title>
        <authorList>
            <person name="Toyotome T."/>
            <person name="Hosono M."/>
            <person name="Torimaru M."/>
            <person name="Fukuda K."/>
            <person name="Mikami N."/>
        </authorList>
    </citation>
    <scope>NUCLEOTIDE SEQUENCE [LARGE SCALE GENOMIC DNA]</scope>
    <source>
        <strain evidence="1 2">KT1b</strain>
    </source>
</reference>